<dbReference type="SUPFAM" id="SSF55729">
    <property type="entry name" value="Acyl-CoA N-acyltransferases (Nat)"/>
    <property type="match status" value="1"/>
</dbReference>
<dbReference type="EMBL" id="JARXRO010000010">
    <property type="protein sequence ID" value="MDH5832957.1"/>
    <property type="molecule type" value="Genomic_DNA"/>
</dbReference>
<dbReference type="Gene3D" id="3.40.630.30">
    <property type="match status" value="1"/>
</dbReference>
<reference evidence="2 3" key="1">
    <citation type="submission" date="2023-04" db="EMBL/GenBank/DDBJ databases">
        <title>Luteimonas sp. M1R5S59.</title>
        <authorList>
            <person name="Sun J.-Q."/>
        </authorList>
    </citation>
    <scope>NUCLEOTIDE SEQUENCE [LARGE SCALE GENOMIC DNA]</scope>
    <source>
        <strain evidence="2 3">M1R5S59</strain>
    </source>
</reference>
<sequence>MPAHAWRIETASGPEASRHLEHIAALRMAVFREWPYLYQGDAAYERDYLAAYAASPRSVFVLALAGDEMVGAATGIPLADEAAAFRVPFEAQGTDPAQVFYFGESVLLPQWRGHGIGHAFFDGREAHARTLGGFAWTAFAAVERDPDDPRRPAHPRSHASFWRGRGYAPRPGLAMELEWTEPGRGPCMHALQVWMRALEPA</sequence>
<evidence type="ECO:0000313" key="3">
    <source>
        <dbReference type="Proteomes" id="UP001156873"/>
    </source>
</evidence>
<dbReference type="InterPro" id="IPR000182">
    <property type="entry name" value="GNAT_dom"/>
</dbReference>
<proteinExistence type="predicted"/>
<dbReference type="Proteomes" id="UP001156873">
    <property type="component" value="Unassembled WGS sequence"/>
</dbReference>
<dbReference type="Pfam" id="PF00583">
    <property type="entry name" value="Acetyltransf_1"/>
    <property type="match status" value="1"/>
</dbReference>
<comment type="caution">
    <text evidence="2">The sequence shown here is derived from an EMBL/GenBank/DDBJ whole genome shotgun (WGS) entry which is preliminary data.</text>
</comment>
<keyword evidence="3" id="KW-1185">Reference proteome</keyword>
<feature type="domain" description="N-acetyltransferase" evidence="1">
    <location>
        <begin position="38"/>
        <end position="134"/>
    </location>
</feature>
<evidence type="ECO:0000313" key="2">
    <source>
        <dbReference type="EMBL" id="MDH5832957.1"/>
    </source>
</evidence>
<dbReference type="InterPro" id="IPR016181">
    <property type="entry name" value="Acyl_CoA_acyltransferase"/>
</dbReference>
<organism evidence="2 3">
    <name type="scientific">Luteimonas kalidii</name>
    <dbReference type="NCBI Taxonomy" id="3042025"/>
    <lineage>
        <taxon>Bacteria</taxon>
        <taxon>Pseudomonadati</taxon>
        <taxon>Pseudomonadota</taxon>
        <taxon>Gammaproteobacteria</taxon>
        <taxon>Lysobacterales</taxon>
        <taxon>Lysobacteraceae</taxon>
        <taxon>Luteimonas</taxon>
    </lineage>
</organism>
<accession>A0ABT6JQL6</accession>
<name>A0ABT6JQL6_9GAMM</name>
<gene>
    <name evidence="2" type="ORF">QFW81_03310</name>
</gene>
<evidence type="ECO:0000259" key="1">
    <source>
        <dbReference type="Pfam" id="PF00583"/>
    </source>
</evidence>
<protein>
    <submittedName>
        <fullName evidence="2">GNAT family N-acetyltransferase</fullName>
    </submittedName>
</protein>